<accession>A0A9P9GYY2</accession>
<feature type="compositionally biased region" description="Basic and acidic residues" evidence="1">
    <location>
        <begin position="60"/>
        <end position="108"/>
    </location>
</feature>
<comment type="caution">
    <text evidence="2">The sequence shown here is derived from an EMBL/GenBank/DDBJ whole genome shotgun (WGS) entry which is preliminary data.</text>
</comment>
<dbReference type="AlphaFoldDB" id="A0A9P9GYY2"/>
<sequence>MLDERESGTWMQIERLQDGTHTAYFLLEAGSCRTCLNPGEQRRHEKTSHRVPEWNGSDSKGGKRESVPESRAGERCETGQIGDPKDADDGMDEKREDKDDGGGGRGERVTAGSRGDEVAAEGMTGGGWQMANADKGGGPLVSQRYTVSAPSSRRQTHVHASTCLPRDAQPLTSDAQPEDTRYGGVWMDHRPWITQENMQCGDSGRPVTCEPTPVVADDPVHGPVGRDRRRRESGEAAPSRYAHWRELAFKSGGPATARAMLRRYCAPSDHWALYTAR</sequence>
<feature type="compositionally biased region" description="Polar residues" evidence="1">
    <location>
        <begin position="143"/>
        <end position="153"/>
    </location>
</feature>
<name>A0A9P9GYY2_FUSSL</name>
<dbReference type="Proteomes" id="UP000736672">
    <property type="component" value="Unassembled WGS sequence"/>
</dbReference>
<keyword evidence="3" id="KW-1185">Reference proteome</keyword>
<feature type="region of interest" description="Disordered" evidence="1">
    <location>
        <begin position="211"/>
        <end position="239"/>
    </location>
</feature>
<feature type="compositionally biased region" description="Basic and acidic residues" evidence="1">
    <location>
        <begin position="218"/>
        <end position="234"/>
    </location>
</feature>
<organism evidence="2 3">
    <name type="scientific">Fusarium solani</name>
    <name type="common">Filamentous fungus</name>
    <dbReference type="NCBI Taxonomy" id="169388"/>
    <lineage>
        <taxon>Eukaryota</taxon>
        <taxon>Fungi</taxon>
        <taxon>Dikarya</taxon>
        <taxon>Ascomycota</taxon>
        <taxon>Pezizomycotina</taxon>
        <taxon>Sordariomycetes</taxon>
        <taxon>Hypocreomycetidae</taxon>
        <taxon>Hypocreales</taxon>
        <taxon>Nectriaceae</taxon>
        <taxon>Fusarium</taxon>
        <taxon>Fusarium solani species complex</taxon>
    </lineage>
</organism>
<reference evidence="2" key="1">
    <citation type="journal article" date="2021" name="Nat. Commun.">
        <title>Genetic determinants of endophytism in the Arabidopsis root mycobiome.</title>
        <authorList>
            <person name="Mesny F."/>
            <person name="Miyauchi S."/>
            <person name="Thiergart T."/>
            <person name="Pickel B."/>
            <person name="Atanasova L."/>
            <person name="Karlsson M."/>
            <person name="Huettel B."/>
            <person name="Barry K.W."/>
            <person name="Haridas S."/>
            <person name="Chen C."/>
            <person name="Bauer D."/>
            <person name="Andreopoulos W."/>
            <person name="Pangilinan J."/>
            <person name="LaButti K."/>
            <person name="Riley R."/>
            <person name="Lipzen A."/>
            <person name="Clum A."/>
            <person name="Drula E."/>
            <person name="Henrissat B."/>
            <person name="Kohler A."/>
            <person name="Grigoriev I.V."/>
            <person name="Martin F.M."/>
            <person name="Hacquard S."/>
        </authorList>
    </citation>
    <scope>NUCLEOTIDE SEQUENCE</scope>
    <source>
        <strain evidence="2">FSSC 5 MPI-SDFR-AT-0091</strain>
    </source>
</reference>
<feature type="compositionally biased region" description="Basic and acidic residues" evidence="1">
    <location>
        <begin position="40"/>
        <end position="52"/>
    </location>
</feature>
<proteinExistence type="predicted"/>
<evidence type="ECO:0000256" key="1">
    <source>
        <dbReference type="SAM" id="MobiDB-lite"/>
    </source>
</evidence>
<evidence type="ECO:0000313" key="3">
    <source>
        <dbReference type="Proteomes" id="UP000736672"/>
    </source>
</evidence>
<gene>
    <name evidence="2" type="ORF">B0J15DRAFT_468849</name>
</gene>
<evidence type="ECO:0000313" key="2">
    <source>
        <dbReference type="EMBL" id="KAH7248118.1"/>
    </source>
</evidence>
<protein>
    <submittedName>
        <fullName evidence="2">Uncharacterized protein</fullName>
    </submittedName>
</protein>
<feature type="region of interest" description="Disordered" evidence="1">
    <location>
        <begin position="37"/>
        <end position="183"/>
    </location>
</feature>
<dbReference type="EMBL" id="JAGTJS010000015">
    <property type="protein sequence ID" value="KAH7248118.1"/>
    <property type="molecule type" value="Genomic_DNA"/>
</dbReference>